<dbReference type="Gene3D" id="2.40.170.20">
    <property type="entry name" value="TonB-dependent receptor, beta-barrel domain"/>
    <property type="match status" value="1"/>
</dbReference>
<evidence type="ECO:0000256" key="5">
    <source>
        <dbReference type="ARBA" id="ARBA00023136"/>
    </source>
</evidence>
<dbReference type="SUPFAM" id="SSF49452">
    <property type="entry name" value="Starch-binding domain-like"/>
    <property type="match status" value="1"/>
</dbReference>
<evidence type="ECO:0000256" key="3">
    <source>
        <dbReference type="ARBA" id="ARBA00022452"/>
    </source>
</evidence>
<dbReference type="Gene3D" id="2.170.130.10">
    <property type="entry name" value="TonB-dependent receptor, plug domain"/>
    <property type="match status" value="1"/>
</dbReference>
<evidence type="ECO:0000313" key="9">
    <source>
        <dbReference type="EMBL" id="MDH7638395.1"/>
    </source>
</evidence>
<evidence type="ECO:0000256" key="2">
    <source>
        <dbReference type="ARBA" id="ARBA00022448"/>
    </source>
</evidence>
<dbReference type="EMBL" id="JARYGZ010000001">
    <property type="protein sequence ID" value="MDH7638395.1"/>
    <property type="molecule type" value="Genomic_DNA"/>
</dbReference>
<proteinExistence type="predicted"/>
<reference evidence="9" key="1">
    <citation type="submission" date="2023-04" db="EMBL/GenBank/DDBJ databases">
        <title>Sphingomonas sp. MAHUQ-71 isolated from rice field.</title>
        <authorList>
            <person name="Huq M.A."/>
        </authorList>
    </citation>
    <scope>NUCLEOTIDE SEQUENCE</scope>
    <source>
        <strain evidence="9">MAHUQ-71</strain>
    </source>
</reference>
<protein>
    <submittedName>
        <fullName evidence="9">TonB-dependent receptor</fullName>
    </submittedName>
</protein>
<name>A0ABT6MZA9_9SPHN</name>
<evidence type="ECO:0000256" key="7">
    <source>
        <dbReference type="SAM" id="SignalP"/>
    </source>
</evidence>
<dbReference type="SUPFAM" id="SSF56935">
    <property type="entry name" value="Porins"/>
    <property type="match status" value="1"/>
</dbReference>
<keyword evidence="4" id="KW-0812">Transmembrane</keyword>
<keyword evidence="3" id="KW-1134">Transmembrane beta strand</keyword>
<feature type="signal peptide" evidence="7">
    <location>
        <begin position="1"/>
        <end position="31"/>
    </location>
</feature>
<keyword evidence="2" id="KW-0813">Transport</keyword>
<evidence type="ECO:0000256" key="6">
    <source>
        <dbReference type="ARBA" id="ARBA00023237"/>
    </source>
</evidence>
<evidence type="ECO:0000256" key="1">
    <source>
        <dbReference type="ARBA" id="ARBA00004571"/>
    </source>
</evidence>
<dbReference type="PANTHER" id="PTHR30069:SF46">
    <property type="entry name" value="OAR PROTEIN"/>
    <property type="match status" value="1"/>
</dbReference>
<feature type="chain" id="PRO_5047373558" evidence="7">
    <location>
        <begin position="32"/>
        <end position="992"/>
    </location>
</feature>
<dbReference type="Pfam" id="PF25183">
    <property type="entry name" value="OMP_b-brl_4"/>
    <property type="match status" value="2"/>
</dbReference>
<keyword evidence="6" id="KW-0998">Cell outer membrane</keyword>
<comment type="caution">
    <text evidence="9">The sequence shown here is derived from an EMBL/GenBank/DDBJ whole genome shotgun (WGS) entry which is preliminary data.</text>
</comment>
<dbReference type="InterPro" id="IPR037066">
    <property type="entry name" value="Plug_dom_sf"/>
</dbReference>
<accession>A0ABT6MZA9</accession>
<keyword evidence="10" id="KW-1185">Reference proteome</keyword>
<dbReference type="InterPro" id="IPR036942">
    <property type="entry name" value="Beta-barrel_TonB_sf"/>
</dbReference>
<evidence type="ECO:0000256" key="4">
    <source>
        <dbReference type="ARBA" id="ARBA00022692"/>
    </source>
</evidence>
<keyword evidence="7" id="KW-0732">Signal</keyword>
<feature type="domain" description="TonB-dependent transporter Oar-like beta-barrel" evidence="8">
    <location>
        <begin position="350"/>
        <end position="874"/>
    </location>
</feature>
<dbReference type="InterPro" id="IPR057601">
    <property type="entry name" value="Oar-like_b-barrel"/>
</dbReference>
<feature type="domain" description="TonB-dependent transporter Oar-like beta-barrel" evidence="8">
    <location>
        <begin position="247"/>
        <end position="328"/>
    </location>
</feature>
<keyword evidence="9" id="KW-0675">Receptor</keyword>
<keyword evidence="5" id="KW-0472">Membrane</keyword>
<dbReference type="Proteomes" id="UP001160625">
    <property type="component" value="Unassembled WGS sequence"/>
</dbReference>
<evidence type="ECO:0000259" key="8">
    <source>
        <dbReference type="Pfam" id="PF25183"/>
    </source>
</evidence>
<dbReference type="RefSeq" id="WP_281043702.1">
    <property type="nucleotide sequence ID" value="NZ_JARYGZ010000001.1"/>
</dbReference>
<dbReference type="PANTHER" id="PTHR30069">
    <property type="entry name" value="TONB-DEPENDENT OUTER MEMBRANE RECEPTOR"/>
    <property type="match status" value="1"/>
</dbReference>
<dbReference type="InterPro" id="IPR013784">
    <property type="entry name" value="Carb-bd-like_fold"/>
</dbReference>
<evidence type="ECO:0000313" key="10">
    <source>
        <dbReference type="Proteomes" id="UP001160625"/>
    </source>
</evidence>
<dbReference type="Gene3D" id="2.60.40.1120">
    <property type="entry name" value="Carboxypeptidase-like, regulatory domain"/>
    <property type="match status" value="1"/>
</dbReference>
<gene>
    <name evidence="9" type="ORF">QGN17_06595</name>
</gene>
<comment type="subcellular location">
    <subcellularLocation>
        <location evidence="1">Cell outer membrane</location>
        <topology evidence="1">Multi-pass membrane protein</topology>
    </subcellularLocation>
</comment>
<organism evidence="9 10">
    <name type="scientific">Sphingomonas oryzagri</name>
    <dbReference type="NCBI Taxonomy" id="3042314"/>
    <lineage>
        <taxon>Bacteria</taxon>
        <taxon>Pseudomonadati</taxon>
        <taxon>Pseudomonadota</taxon>
        <taxon>Alphaproteobacteria</taxon>
        <taxon>Sphingomonadales</taxon>
        <taxon>Sphingomonadaceae</taxon>
        <taxon>Sphingomonas</taxon>
    </lineage>
</organism>
<dbReference type="InterPro" id="IPR039426">
    <property type="entry name" value="TonB-dep_rcpt-like"/>
</dbReference>
<sequence>MRLKDRRTGFARSISGVALCTALVVARPAYAANDTGTIQGHVTGAPAGTKVIATDAVTGQRITSTINAAGNYIFVGMRPSTYHVQLENGAPQDITLPVGQTATLDINLGSPSGEAGAKGSEIVVKGVRARNEVRTAEVATNVSQLQINTLPQNDRNFLNFAALAPGVAVSTNPSSKQVQAGGVSSDNVNVYIDGESFKNQNGHGGVAGQSFSQGNPFPQSAVQEFKVDTQNFKAEYDQAGSAIINAVTKTGGTSFHGDAFGEFMPKSFYGRDKLSRAGGPNNPDGSIPKPDYKRWQYGADLGGPIIKDVLHFFVAYEGTQQNNPPKNIQFANGSGVPASILDAAGTFADPFKQDLWFGKLTLFASDKDTFNFSVFDRTESDHTDYGGTSTQSHGHDLAVATRQYLLQYSHRGDHWLNEFSVAYQKQRTGTPNLTQGPEINLTTGGTAGDSVGSTVAQTGANSFQQDSRQNFLTFKDNITFFGNGHVIKAGFKFNHAKFKREEDWYTNGAYYFNAADYQDPTCTSTPSCEPIGATVSVNPPKAASAKDDQLGVFIQDDWTVNDHLTINYGLRWDYESNMFNYNFVTPANIVTALNNYQGWKAAGINPADYISNGHNRKPYLKAFQPRLGISYDWNGDRDIVIFAGAGRYYDRNLFTTGQIETLTDSVRSDTTIVFGGTCNNGTVQVPQFNSSYYDVENLRALAASCHQGGNVWLLPNKTKVPYTDQYDFGIRKRFGKIQAAITFAHNESRHIFAYVRGNRLPDGTYTSQGDGWVEDSFPAAGQLPGFNGKLNIGSFAGKAHYDAIYLTLNKDYSEQDGWGFTLSGTLSDAKSNAALEQGADEFFSGPNMTQFGWQNVAGIDKYRIVATGIVRLPWDIKFSATGTFASGPSFGSVKFPANPPENACCIVNLGGVYWPKNPFAYKDLDLRLEKQFKTPWGHELTVDAEVFNVFDTLNRDYSAWGAGSGTPAPRVENSFTGNPPARSFQVGLKYSF</sequence>